<dbReference type="PANTHER" id="PTHR10806">
    <property type="entry name" value="SIGNAL PEPTIDASE COMPLEX CATALYTIC SUBUNIT SEC11"/>
    <property type="match status" value="1"/>
</dbReference>
<dbReference type="PANTHER" id="PTHR10806:SF6">
    <property type="entry name" value="SIGNAL PEPTIDASE COMPLEX CATALYTIC SUBUNIT SEC11"/>
    <property type="match status" value="1"/>
</dbReference>
<dbReference type="InterPro" id="IPR001733">
    <property type="entry name" value="Peptidase_S26B"/>
</dbReference>
<dbReference type="CDD" id="cd06530">
    <property type="entry name" value="S26_SPase_I"/>
    <property type="match status" value="1"/>
</dbReference>
<evidence type="ECO:0000256" key="11">
    <source>
        <dbReference type="ARBA" id="ARBA00022989"/>
    </source>
</evidence>
<dbReference type="Gene3D" id="2.10.109.10">
    <property type="entry name" value="Umud Fragment, subunit A"/>
    <property type="match status" value="1"/>
</dbReference>
<feature type="chain" id="PRO_5001729591" description="Signal peptidase complex catalytic subunit SEC11" evidence="14">
    <location>
        <begin position="23"/>
        <end position="157"/>
    </location>
</feature>
<keyword evidence="17" id="KW-1185">Reference proteome</keyword>
<dbReference type="GO" id="GO:0009003">
    <property type="term" value="F:signal peptidase activity"/>
    <property type="evidence" value="ECO:0007669"/>
    <property type="project" value="UniProtKB-EC"/>
</dbReference>
<evidence type="ECO:0000256" key="7">
    <source>
        <dbReference type="ARBA" id="ARBA00022670"/>
    </source>
</evidence>
<keyword evidence="8" id="KW-0812">Transmembrane</keyword>
<comment type="similarity">
    <text evidence="3">Belongs to the peptidase S26B family.</text>
</comment>
<keyword evidence="11" id="KW-1133">Transmembrane helix</keyword>
<dbReference type="PRINTS" id="PR00728">
    <property type="entry name" value="SIGNALPTASE"/>
</dbReference>
<evidence type="ECO:0000256" key="10">
    <source>
        <dbReference type="ARBA" id="ARBA00022824"/>
    </source>
</evidence>
<dbReference type="EC" id="3.4.21.89" evidence="4"/>
<dbReference type="InterPro" id="IPR019758">
    <property type="entry name" value="Pept_S26A_signal_pept_1_CS"/>
</dbReference>
<feature type="domain" description="Peptidase S24/S26A/S26B/S26C" evidence="15">
    <location>
        <begin position="14"/>
        <end position="119"/>
    </location>
</feature>
<proteinExistence type="inferred from homology"/>
<comment type="function">
    <text evidence="13">Catalytic component of the signal peptidase complex (SPC) which catalyzes the cleavage of N-terminal signal sequences from nascent proteins as they are translocated into the lumen of the endoplasmic reticulum. Specifically cleaves N-terminal signal peptides that contain a hydrophobic alpha-helix (h-region) shorter than 18-20 amino acids.</text>
</comment>
<evidence type="ECO:0000256" key="14">
    <source>
        <dbReference type="SAM" id="SignalP"/>
    </source>
</evidence>
<sequence>MSFGMIVCSALMIWKTLMVATGTESPVVVVLSGSMEPSYYRGDILFLYRRDKIDVGDIIVFQLENEVIPIVHRVITIQQLPNKEIRVLTKGDNNPVDDRGLYPRGQLWIKESQIMGQVVGNAPYVGMLTIWLNDYPMFKYAVIGLMFLTVLVSKDPQ</sequence>
<evidence type="ECO:0000256" key="6">
    <source>
        <dbReference type="ARBA" id="ARBA00021755"/>
    </source>
</evidence>
<dbReference type="InterPro" id="IPR019533">
    <property type="entry name" value="Peptidase_S26"/>
</dbReference>
<dbReference type="FunCoup" id="A0A078AS19">
    <property type="interactions" value="362"/>
</dbReference>
<dbReference type="Pfam" id="PF00717">
    <property type="entry name" value="Peptidase_S24"/>
    <property type="match status" value="1"/>
</dbReference>
<evidence type="ECO:0000256" key="2">
    <source>
        <dbReference type="ARBA" id="ARBA00004648"/>
    </source>
</evidence>
<dbReference type="GO" id="GO:0004252">
    <property type="term" value="F:serine-type endopeptidase activity"/>
    <property type="evidence" value="ECO:0007669"/>
    <property type="project" value="InterPro"/>
</dbReference>
<evidence type="ECO:0000256" key="9">
    <source>
        <dbReference type="ARBA" id="ARBA00022801"/>
    </source>
</evidence>
<dbReference type="SUPFAM" id="SSF51306">
    <property type="entry name" value="LexA/Signal peptidase"/>
    <property type="match status" value="1"/>
</dbReference>
<evidence type="ECO:0000256" key="3">
    <source>
        <dbReference type="ARBA" id="ARBA00011035"/>
    </source>
</evidence>
<keyword evidence="12" id="KW-0472">Membrane</keyword>
<dbReference type="GO" id="GO:0006465">
    <property type="term" value="P:signal peptide processing"/>
    <property type="evidence" value="ECO:0007669"/>
    <property type="project" value="InterPro"/>
</dbReference>
<evidence type="ECO:0000256" key="13">
    <source>
        <dbReference type="ARBA" id="ARBA00045533"/>
    </source>
</evidence>
<keyword evidence="7" id="KW-0645">Protease</keyword>
<dbReference type="OrthoDB" id="10257561at2759"/>
<dbReference type="Proteomes" id="UP000039865">
    <property type="component" value="Unassembled WGS sequence"/>
</dbReference>
<evidence type="ECO:0000256" key="8">
    <source>
        <dbReference type="ARBA" id="ARBA00022692"/>
    </source>
</evidence>
<comment type="subcellular location">
    <subcellularLocation>
        <location evidence="2">Endoplasmic reticulum membrane</location>
        <topology evidence="2">Single-pass type II membrane protein</topology>
    </subcellularLocation>
</comment>
<organism evidence="16 17">
    <name type="scientific">Stylonychia lemnae</name>
    <name type="common">Ciliate</name>
    <dbReference type="NCBI Taxonomy" id="5949"/>
    <lineage>
        <taxon>Eukaryota</taxon>
        <taxon>Sar</taxon>
        <taxon>Alveolata</taxon>
        <taxon>Ciliophora</taxon>
        <taxon>Intramacronucleata</taxon>
        <taxon>Spirotrichea</taxon>
        <taxon>Stichotrichia</taxon>
        <taxon>Sporadotrichida</taxon>
        <taxon>Oxytrichidae</taxon>
        <taxon>Stylonychinae</taxon>
        <taxon>Stylonychia</taxon>
    </lineage>
</organism>
<dbReference type="GO" id="GO:0005787">
    <property type="term" value="C:signal peptidase complex"/>
    <property type="evidence" value="ECO:0007669"/>
    <property type="project" value="TreeGrafter"/>
</dbReference>
<dbReference type="InterPro" id="IPR015927">
    <property type="entry name" value="Peptidase_S24_S26A/B/C"/>
</dbReference>
<evidence type="ECO:0000256" key="5">
    <source>
        <dbReference type="ARBA" id="ARBA00019685"/>
    </source>
</evidence>
<comment type="catalytic activity">
    <reaction evidence="1">
        <text>Cleavage of hydrophobic, N-terminal signal or leader sequences from secreted and periplasmic proteins.</text>
        <dbReference type="EC" id="3.4.21.89"/>
    </reaction>
</comment>
<name>A0A078AS19_STYLE</name>
<dbReference type="InParanoid" id="A0A078AS19"/>
<dbReference type="PROSITE" id="PS00761">
    <property type="entry name" value="SPASE_I_3"/>
    <property type="match status" value="1"/>
</dbReference>
<dbReference type="EMBL" id="CCKQ01012380">
    <property type="protein sequence ID" value="CDW83997.1"/>
    <property type="molecule type" value="Genomic_DNA"/>
</dbReference>
<keyword evidence="9" id="KW-0378">Hydrolase</keyword>
<feature type="signal peptide" evidence="14">
    <location>
        <begin position="1"/>
        <end position="22"/>
    </location>
</feature>
<evidence type="ECO:0000256" key="12">
    <source>
        <dbReference type="ARBA" id="ARBA00023136"/>
    </source>
</evidence>
<evidence type="ECO:0000256" key="4">
    <source>
        <dbReference type="ARBA" id="ARBA00013208"/>
    </source>
</evidence>
<evidence type="ECO:0000259" key="15">
    <source>
        <dbReference type="Pfam" id="PF00717"/>
    </source>
</evidence>
<evidence type="ECO:0000313" key="17">
    <source>
        <dbReference type="Proteomes" id="UP000039865"/>
    </source>
</evidence>
<reference evidence="16 17" key="1">
    <citation type="submission" date="2014-06" db="EMBL/GenBank/DDBJ databases">
        <authorList>
            <person name="Swart Estienne"/>
        </authorList>
    </citation>
    <scope>NUCLEOTIDE SEQUENCE [LARGE SCALE GENOMIC DNA]</scope>
    <source>
        <strain evidence="16 17">130c</strain>
    </source>
</reference>
<dbReference type="NCBIfam" id="TIGR02228">
    <property type="entry name" value="sigpep_I_arch"/>
    <property type="match status" value="1"/>
</dbReference>
<dbReference type="InterPro" id="IPR036286">
    <property type="entry name" value="LexA/Signal_pep-like_sf"/>
</dbReference>
<evidence type="ECO:0000313" key="16">
    <source>
        <dbReference type="EMBL" id="CDW83997.1"/>
    </source>
</evidence>
<keyword evidence="10" id="KW-0256">Endoplasmic reticulum</keyword>
<accession>A0A078AS19</accession>
<evidence type="ECO:0000256" key="1">
    <source>
        <dbReference type="ARBA" id="ARBA00000677"/>
    </source>
</evidence>
<dbReference type="AlphaFoldDB" id="A0A078AS19"/>
<gene>
    <name evidence="16" type="primary">Contig13398.g14301</name>
    <name evidence="16" type="ORF">STYLEM_13052</name>
</gene>
<protein>
    <recommendedName>
        <fullName evidence="5">Signal peptidase complex catalytic subunit SEC11</fullName>
        <ecNumber evidence="4">3.4.21.89</ecNumber>
    </recommendedName>
    <alternativeName>
        <fullName evidence="6">Signal peptidase complex catalytic subunit sec11</fullName>
    </alternativeName>
</protein>
<dbReference type="OMA" id="ILMNEYP"/>
<keyword evidence="14" id="KW-0732">Signal</keyword>